<keyword evidence="4 8" id="KW-1015">Disulfide bond</keyword>
<dbReference type="InterPro" id="IPR000323">
    <property type="entry name" value="Cu2_ascorb_mOase_N"/>
</dbReference>
<dbReference type="InterPro" id="IPR036939">
    <property type="entry name" value="Cu2_ascorb_mOase_N_sf"/>
</dbReference>
<dbReference type="Proteomes" id="UP000007875">
    <property type="component" value="Unassembled WGS sequence"/>
</dbReference>
<accession>H2Z540</accession>
<dbReference type="PANTHER" id="PTHR10680">
    <property type="entry name" value="PEPTIDYL-GLYCINE ALPHA-AMIDATING MONOOXYGENASE"/>
    <property type="match status" value="1"/>
</dbReference>
<feature type="binding site" evidence="7">
    <location>
        <position position="93"/>
    </location>
    <ligand>
        <name>Cu(2+)</name>
        <dbReference type="ChEBI" id="CHEBI:29036"/>
        <label>1</label>
        <note>catalytic</note>
    </ligand>
</feature>
<organism evidence="12 13">
    <name type="scientific">Ciona savignyi</name>
    <name type="common">Pacific transparent sea squirt</name>
    <dbReference type="NCBI Taxonomy" id="51511"/>
    <lineage>
        <taxon>Eukaryota</taxon>
        <taxon>Metazoa</taxon>
        <taxon>Chordata</taxon>
        <taxon>Tunicata</taxon>
        <taxon>Ascidiacea</taxon>
        <taxon>Phlebobranchia</taxon>
        <taxon>Cionidae</taxon>
        <taxon>Ciona</taxon>
    </lineage>
</organism>
<dbReference type="InterPro" id="IPR008977">
    <property type="entry name" value="PHM/PNGase_F_dom_sf"/>
</dbReference>
<keyword evidence="3 9" id="KW-0732">Signal</keyword>
<proteinExistence type="predicted"/>
<dbReference type="Ensembl" id="ENSCSAVT00000012850.1">
    <property type="protein sequence ID" value="ENSCSAVP00000012702.1"/>
    <property type="gene ID" value="ENSCSAVG00000007460.1"/>
</dbReference>
<evidence type="ECO:0000256" key="8">
    <source>
        <dbReference type="PIRSR" id="PIRSR600720-3"/>
    </source>
</evidence>
<evidence type="ECO:0000256" key="3">
    <source>
        <dbReference type="ARBA" id="ARBA00022729"/>
    </source>
</evidence>
<dbReference type="EC" id="1.14.17.3" evidence="1"/>
<dbReference type="Gene3D" id="2.60.120.310">
    <property type="entry name" value="Copper type II, ascorbate-dependent monooxygenase, N-terminal domain"/>
    <property type="match status" value="1"/>
</dbReference>
<feature type="domain" description="Copper type II ascorbate-dependent monooxygenase C-terminal" evidence="11">
    <location>
        <begin position="185"/>
        <end position="280"/>
    </location>
</feature>
<comment type="catalytic activity">
    <reaction evidence="6">
        <text>a [peptide]-C-terminal glycine + 2 L-ascorbate + O2 = a [peptide]-C-terminal (2S)-2-hydroxyglycine + 2 monodehydro-L-ascorbate radical + H2O</text>
        <dbReference type="Rhea" id="RHEA:21452"/>
        <dbReference type="Rhea" id="RHEA-COMP:13486"/>
        <dbReference type="Rhea" id="RHEA-COMP:15321"/>
        <dbReference type="ChEBI" id="CHEBI:15377"/>
        <dbReference type="ChEBI" id="CHEBI:15379"/>
        <dbReference type="ChEBI" id="CHEBI:38290"/>
        <dbReference type="ChEBI" id="CHEBI:59513"/>
        <dbReference type="ChEBI" id="CHEBI:137000"/>
        <dbReference type="ChEBI" id="CHEBI:142768"/>
        <dbReference type="EC" id="1.14.17.3"/>
    </reaction>
</comment>
<dbReference type="InterPro" id="IPR014784">
    <property type="entry name" value="Cu2_ascorb_mOase-like_C"/>
</dbReference>
<sequence>MVVQSKADIVLFVIFCLCTGIQCSRESVNQQACETTGIEAVSNHQSLVRIRAPSIQISQNDQYMCTYSNVPFRGRESYLINFVPRASMSSTHHMLVYGCAGIPTTSMSWPCGMGHVCTGRMETLYAWARNASPLRLPNNVGFRIGGQSGFNYIVVQMHYAHALPSDQRDCSGVDIVATDQSQKYYAGIFLLGSPYISIPPHSNGHSDISCRPQHLDNKITVFAFRTHAHSLGTVITGYRFRNGQSKMIGKGNPQWPHAFFTRVGGKIDLLPGDTVAARCDF</sequence>
<dbReference type="GO" id="GO:0005576">
    <property type="term" value="C:extracellular region"/>
    <property type="evidence" value="ECO:0007669"/>
    <property type="project" value="TreeGrafter"/>
</dbReference>
<dbReference type="InterPro" id="IPR000720">
    <property type="entry name" value="PHM/PAL"/>
</dbReference>
<evidence type="ECO:0000256" key="6">
    <source>
        <dbReference type="ARBA" id="ARBA00048431"/>
    </source>
</evidence>
<name>H2Z540_CIOSA</name>
<feature type="disulfide bond" evidence="8">
    <location>
        <begin position="99"/>
        <end position="117"/>
    </location>
</feature>
<evidence type="ECO:0000256" key="2">
    <source>
        <dbReference type="ARBA" id="ARBA00022723"/>
    </source>
</evidence>
<dbReference type="Pfam" id="PF01082">
    <property type="entry name" value="Cu2_monooxygen"/>
    <property type="match status" value="1"/>
</dbReference>
<reference evidence="13" key="1">
    <citation type="submission" date="2003-08" db="EMBL/GenBank/DDBJ databases">
        <authorList>
            <person name="Birren B."/>
            <person name="Nusbaum C."/>
            <person name="Abebe A."/>
            <person name="Abouelleil A."/>
            <person name="Adekoya E."/>
            <person name="Ait-zahra M."/>
            <person name="Allen N."/>
            <person name="Allen T."/>
            <person name="An P."/>
            <person name="Anderson M."/>
            <person name="Anderson S."/>
            <person name="Arachchi H."/>
            <person name="Armbruster J."/>
            <person name="Bachantsang P."/>
            <person name="Baldwin J."/>
            <person name="Barry A."/>
            <person name="Bayul T."/>
            <person name="Blitshsteyn B."/>
            <person name="Bloom T."/>
            <person name="Blye J."/>
            <person name="Boguslavskiy L."/>
            <person name="Borowsky M."/>
            <person name="Boukhgalter B."/>
            <person name="Brunache A."/>
            <person name="Butler J."/>
            <person name="Calixte N."/>
            <person name="Calvo S."/>
            <person name="Camarata J."/>
            <person name="Campo K."/>
            <person name="Chang J."/>
            <person name="Cheshatsang Y."/>
            <person name="Citroen M."/>
            <person name="Collymore A."/>
            <person name="Considine T."/>
            <person name="Cook A."/>
            <person name="Cooke P."/>
            <person name="Corum B."/>
            <person name="Cuomo C."/>
            <person name="David R."/>
            <person name="Dawoe T."/>
            <person name="Degray S."/>
            <person name="Dodge S."/>
            <person name="Dooley K."/>
            <person name="Dorje P."/>
            <person name="Dorjee K."/>
            <person name="Dorris L."/>
            <person name="Duffey N."/>
            <person name="Dupes A."/>
            <person name="Elkins T."/>
            <person name="Engels R."/>
            <person name="Erickson J."/>
            <person name="Farina A."/>
            <person name="Faro S."/>
            <person name="Ferreira P."/>
            <person name="Fischer H."/>
            <person name="Fitzgerald M."/>
            <person name="Foley K."/>
            <person name="Gage D."/>
            <person name="Galagan J."/>
            <person name="Gearin G."/>
            <person name="Gnerre S."/>
            <person name="Gnirke A."/>
            <person name="Goyette A."/>
            <person name="Graham J."/>
            <person name="Grandbois E."/>
            <person name="Gyaltsen K."/>
            <person name="Hafez N."/>
            <person name="Hagopian D."/>
            <person name="Hagos B."/>
            <person name="Hall J."/>
            <person name="Hatcher B."/>
            <person name="Heller A."/>
            <person name="Higgins H."/>
            <person name="Honan T."/>
            <person name="Horn A."/>
            <person name="Houde N."/>
            <person name="Hughes L."/>
            <person name="Hulme W."/>
            <person name="Husby E."/>
            <person name="Iliev I."/>
            <person name="Jaffe D."/>
            <person name="Jones C."/>
            <person name="Kamal M."/>
            <person name="Kamat A."/>
            <person name="Kamvysselis M."/>
            <person name="Karlsson E."/>
            <person name="Kells C."/>
            <person name="Kieu A."/>
            <person name="Kisner P."/>
            <person name="Kodira C."/>
            <person name="Kulbokas E."/>
            <person name="Labutti K."/>
            <person name="Lama D."/>
            <person name="Landers T."/>
            <person name="Leger J."/>
            <person name="Levine S."/>
            <person name="Lewis D."/>
            <person name="Lewis T."/>
            <person name="Lindblad-toh K."/>
            <person name="Liu X."/>
            <person name="Lokyitsang T."/>
            <person name="Lokyitsang Y."/>
            <person name="Lucien O."/>
            <person name="Lui A."/>
            <person name="Ma L.J."/>
            <person name="Mabbitt R."/>
            <person name="Macdonald J."/>
            <person name="Maclean C."/>
            <person name="Major J."/>
            <person name="Manning J."/>
            <person name="Marabella R."/>
            <person name="Maru K."/>
            <person name="Matthews C."/>
            <person name="Mauceli E."/>
            <person name="Mccarthy M."/>
            <person name="Mcdonough S."/>
            <person name="Mcghee T."/>
            <person name="Meldrim J."/>
            <person name="Meneus L."/>
            <person name="Mesirov J."/>
            <person name="Mihalev A."/>
            <person name="Mihova T."/>
            <person name="Mikkelsen T."/>
            <person name="Mlenga V."/>
            <person name="Moru K."/>
            <person name="Mozes J."/>
            <person name="Mulrain L."/>
            <person name="Munson G."/>
            <person name="Naylor J."/>
            <person name="Newes C."/>
            <person name="Nguyen C."/>
            <person name="Nguyen N."/>
            <person name="Nguyen T."/>
            <person name="Nicol R."/>
            <person name="Nielsen C."/>
            <person name="Nizzari M."/>
            <person name="Norbu C."/>
            <person name="Norbu N."/>
            <person name="O'donnell P."/>
            <person name="Okoawo O."/>
            <person name="O'leary S."/>
            <person name="Omotosho B."/>
            <person name="O'neill K."/>
            <person name="Osman S."/>
            <person name="Parker S."/>
            <person name="Perrin D."/>
            <person name="Phunkhang P."/>
            <person name="Piqani B."/>
            <person name="Purcell S."/>
            <person name="Rachupka T."/>
            <person name="Ramasamy U."/>
            <person name="Rameau R."/>
            <person name="Ray V."/>
            <person name="Raymond C."/>
            <person name="Retta R."/>
            <person name="Richardson S."/>
            <person name="Rise C."/>
            <person name="Rodriguez J."/>
            <person name="Rogers J."/>
            <person name="Rogov P."/>
            <person name="Rutman M."/>
            <person name="Schupbach R."/>
            <person name="Seaman C."/>
            <person name="Settipalli S."/>
            <person name="Sharpe T."/>
            <person name="Sheridan J."/>
            <person name="Sherpa N."/>
            <person name="Shi J."/>
            <person name="Smirnov S."/>
            <person name="Smith C."/>
            <person name="Sougnez C."/>
            <person name="Spencer B."/>
            <person name="Stalker J."/>
            <person name="Stange-thomann N."/>
            <person name="Stavropoulos S."/>
            <person name="Stetson K."/>
            <person name="Stone C."/>
            <person name="Stone S."/>
            <person name="Stubbs M."/>
            <person name="Talamas J."/>
            <person name="Tchuinga P."/>
            <person name="Tenzing P."/>
            <person name="Tesfaye S."/>
            <person name="Theodore J."/>
            <person name="Thoulutsang Y."/>
            <person name="Topham K."/>
            <person name="Towey S."/>
            <person name="Tsamla T."/>
            <person name="Tsomo N."/>
            <person name="Vallee D."/>
            <person name="Vassiliev H."/>
            <person name="Venkataraman V."/>
            <person name="Vinson J."/>
            <person name="Vo A."/>
            <person name="Wade C."/>
            <person name="Wang S."/>
            <person name="Wangchuk T."/>
            <person name="Wangdi T."/>
            <person name="Whittaker C."/>
            <person name="Wilkinson J."/>
            <person name="Wu Y."/>
            <person name="Wyman D."/>
            <person name="Yadav S."/>
            <person name="Yang S."/>
            <person name="Yang X."/>
            <person name="Yeager S."/>
            <person name="Yee E."/>
            <person name="Young G."/>
            <person name="Zainoun J."/>
            <person name="Zembeck L."/>
            <person name="Zimmer A."/>
            <person name="Zody M."/>
            <person name="Lander E."/>
        </authorList>
    </citation>
    <scope>NUCLEOTIDE SEQUENCE [LARGE SCALE GENOMIC DNA]</scope>
</reference>
<dbReference type="PANTHER" id="PTHR10680:SF14">
    <property type="entry name" value="PEPTIDYL-GLYCINE ALPHA-AMIDATING MONOOXYGENASE"/>
    <property type="match status" value="1"/>
</dbReference>
<evidence type="ECO:0000256" key="1">
    <source>
        <dbReference type="ARBA" id="ARBA00012689"/>
    </source>
</evidence>
<evidence type="ECO:0000259" key="10">
    <source>
        <dbReference type="Pfam" id="PF01082"/>
    </source>
</evidence>
<dbReference type="GO" id="GO:0005507">
    <property type="term" value="F:copper ion binding"/>
    <property type="evidence" value="ECO:0007669"/>
    <property type="project" value="InterPro"/>
</dbReference>
<dbReference type="InParanoid" id="H2Z540"/>
<evidence type="ECO:0000256" key="4">
    <source>
        <dbReference type="ARBA" id="ARBA00023157"/>
    </source>
</evidence>
<keyword evidence="2 7" id="KW-0479">Metal-binding</keyword>
<dbReference type="Gene3D" id="2.60.120.230">
    <property type="match status" value="1"/>
</dbReference>
<evidence type="ECO:0000313" key="12">
    <source>
        <dbReference type="Ensembl" id="ENSCSAVP00000012702.1"/>
    </source>
</evidence>
<dbReference type="AlphaFoldDB" id="H2Z540"/>
<evidence type="ECO:0000256" key="9">
    <source>
        <dbReference type="SAM" id="SignalP"/>
    </source>
</evidence>
<dbReference type="Pfam" id="PF03712">
    <property type="entry name" value="Cu2_monoox_C"/>
    <property type="match status" value="1"/>
</dbReference>
<feature type="binding site" evidence="7">
    <location>
        <position position="227"/>
    </location>
    <ligand>
        <name>Cu(2+)</name>
        <dbReference type="ChEBI" id="CHEBI:29036"/>
        <label>1</label>
        <note>catalytic</note>
    </ligand>
</feature>
<feature type="binding site" evidence="7">
    <location>
        <position position="229"/>
    </location>
    <ligand>
        <name>Cu(2+)</name>
        <dbReference type="ChEBI" id="CHEBI:29036"/>
        <label>1</label>
        <note>catalytic</note>
    </ligand>
</feature>
<dbReference type="GO" id="GO:0004504">
    <property type="term" value="F:peptidylglycine monooxygenase activity"/>
    <property type="evidence" value="ECO:0007669"/>
    <property type="project" value="UniProtKB-EC"/>
</dbReference>
<feature type="binding site" evidence="7">
    <location>
        <position position="158"/>
    </location>
    <ligand>
        <name>Cu(2+)</name>
        <dbReference type="ChEBI" id="CHEBI:29036"/>
        <label>1</label>
        <note>catalytic</note>
    </ligand>
</feature>
<dbReference type="PRINTS" id="PR00790">
    <property type="entry name" value="PAMONOXGNASE"/>
</dbReference>
<evidence type="ECO:0000256" key="5">
    <source>
        <dbReference type="ARBA" id="ARBA00023180"/>
    </source>
</evidence>
<evidence type="ECO:0000256" key="7">
    <source>
        <dbReference type="PIRSR" id="PIRSR600720-2"/>
    </source>
</evidence>
<reference evidence="12" key="2">
    <citation type="submission" date="2025-08" db="UniProtKB">
        <authorList>
            <consortium name="Ensembl"/>
        </authorList>
    </citation>
    <scope>IDENTIFICATION</scope>
</reference>
<feature type="domain" description="Copper type II ascorbate-dependent monooxygenase N-terminal" evidence="10">
    <location>
        <begin position="50"/>
        <end position="161"/>
    </location>
</feature>
<dbReference type="HOGENOM" id="CLU_051564_0_0_1"/>
<evidence type="ECO:0000259" key="11">
    <source>
        <dbReference type="Pfam" id="PF03712"/>
    </source>
</evidence>
<dbReference type="GO" id="GO:0016020">
    <property type="term" value="C:membrane"/>
    <property type="evidence" value="ECO:0007669"/>
    <property type="project" value="InterPro"/>
</dbReference>
<dbReference type="SUPFAM" id="SSF49742">
    <property type="entry name" value="PHM/PNGase F"/>
    <property type="match status" value="2"/>
</dbReference>
<dbReference type="OMA" id="FIHYTTQ"/>
<keyword evidence="7" id="KW-0186">Copper</keyword>
<keyword evidence="13" id="KW-1185">Reference proteome</keyword>
<dbReference type="eggNOG" id="KOG3567">
    <property type="taxonomic scope" value="Eukaryota"/>
</dbReference>
<keyword evidence="5" id="KW-0325">Glycoprotein</keyword>
<protein>
    <recommendedName>
        <fullName evidence="1">peptidylglycine monooxygenase</fullName>
        <ecNumber evidence="1">1.14.17.3</ecNumber>
    </recommendedName>
</protein>
<feature type="binding site" evidence="7">
    <location>
        <position position="92"/>
    </location>
    <ligand>
        <name>Cu(2+)</name>
        <dbReference type="ChEBI" id="CHEBI:29036"/>
        <label>1</label>
        <note>catalytic</note>
    </ligand>
</feature>
<dbReference type="GeneTree" id="ENSGT00940000156369"/>
<comment type="cofactor">
    <cofactor evidence="7">
        <name>Cu(2+)</name>
        <dbReference type="ChEBI" id="CHEBI:29036"/>
    </cofactor>
    <text evidence="7">Binds 2 Cu(2+) ions per subunit.</text>
</comment>
<evidence type="ECO:0000313" key="13">
    <source>
        <dbReference type="Proteomes" id="UP000007875"/>
    </source>
</evidence>
<feature type="chain" id="PRO_5003578509" description="peptidylglycine monooxygenase" evidence="9">
    <location>
        <begin position="24"/>
        <end position="281"/>
    </location>
</feature>
<reference evidence="12" key="3">
    <citation type="submission" date="2025-09" db="UniProtKB">
        <authorList>
            <consortium name="Ensembl"/>
        </authorList>
    </citation>
    <scope>IDENTIFICATION</scope>
</reference>
<feature type="signal peptide" evidence="9">
    <location>
        <begin position="1"/>
        <end position="23"/>
    </location>
</feature>
<dbReference type="GO" id="GO:0006518">
    <property type="term" value="P:peptide metabolic process"/>
    <property type="evidence" value="ECO:0007669"/>
    <property type="project" value="InterPro"/>
</dbReference>
<feature type="disulfide bond" evidence="8">
    <location>
        <begin position="65"/>
        <end position="111"/>
    </location>
</feature>
<dbReference type="InterPro" id="IPR024548">
    <property type="entry name" value="Cu2_monoox_C"/>
</dbReference>